<comment type="caution">
    <text evidence="2">The sequence shown here is derived from an EMBL/GenBank/DDBJ whole genome shotgun (WGS) entry which is preliminary data.</text>
</comment>
<keyword evidence="1" id="KW-0812">Transmembrane</keyword>
<evidence type="ECO:0000256" key="1">
    <source>
        <dbReference type="SAM" id="Phobius"/>
    </source>
</evidence>
<evidence type="ECO:0000313" key="3">
    <source>
        <dbReference type="Proteomes" id="UP000267524"/>
    </source>
</evidence>
<proteinExistence type="predicted"/>
<organism evidence="2 3">
    <name type="scientific">Chryseobacterium nematophagum</name>
    <dbReference type="NCBI Taxonomy" id="2305228"/>
    <lineage>
        <taxon>Bacteria</taxon>
        <taxon>Pseudomonadati</taxon>
        <taxon>Bacteroidota</taxon>
        <taxon>Flavobacteriia</taxon>
        <taxon>Flavobacteriales</taxon>
        <taxon>Weeksellaceae</taxon>
        <taxon>Chryseobacterium group</taxon>
        <taxon>Chryseobacterium</taxon>
    </lineage>
</organism>
<sequence>MKNKFINLEKVLSMAFFLMIGYFYGQVRIANSANNQAAANSSAFIDASSNPAYNLSPNVGKGLLYPRTDLTTFTAFSQGAFGLANNYPYYYDGFMVFNTAATGVAGVGSTEGSLCRGYWYYDNPSSVISGGTWRPVRTCSSLVPPNPSNITIDCFGRTMTGTLTSGVVASGVSVQVPYTGGDGSAYPAGAGIASTGITGLTATLQAGTLANGNGTLTYIISGTPSGVGSASFTLVGQNCAFTLPVVGGTTPTVTTLNCAGATTTGTITEGAAASGVNVQVPYTGGNGAAYPAGGAISSTGVTGLTATLQAGTLANGNGNLTYTISGTPSGAGTASFAISFGGQNCTFTVNVGNASATILFLDCSGGVDTGTLTQGVAASGVARLLPYLGGNGVSYPAGPLVPSTGVLGLFAQVQADTLLNGSGSLNIHITGTPTSSGIASFTISFGGQTCTFTRVVTAGDSVVMCGSSKSWQRYNLGADTTQDPDNPTLNSIGNYYQWGRSAIRGNASDLGPVSGWNDSNFIPDNSWNLGSEASPVKNTVNDPCPSGYRVPSVTEWITLYNNNTASLIGTFASDGSSFNYLGAALVLTCSANNAKLTFPAGGIRRTNTSQSGVTIGQIYEFNFSGSFFTSSPGSSNISGYAFAFTSSTANVYASGFQRSNGTSIRCISE</sequence>
<dbReference type="Proteomes" id="UP000267524">
    <property type="component" value="Unassembled WGS sequence"/>
</dbReference>
<gene>
    <name evidence="2" type="ORF">D1632_13765</name>
</gene>
<evidence type="ECO:0000313" key="2">
    <source>
        <dbReference type="EMBL" id="RMZ58658.1"/>
    </source>
</evidence>
<keyword evidence="1" id="KW-0472">Membrane</keyword>
<keyword evidence="1" id="KW-1133">Transmembrane helix</keyword>
<accession>A0A3M7L7D9</accession>
<dbReference type="RefSeq" id="WP_122547806.1">
    <property type="nucleotide sequence ID" value="NZ_QWIV01000014.1"/>
</dbReference>
<dbReference type="EMBL" id="QWIV01000014">
    <property type="protein sequence ID" value="RMZ58658.1"/>
    <property type="molecule type" value="Genomic_DNA"/>
</dbReference>
<feature type="transmembrane region" description="Helical" evidence="1">
    <location>
        <begin position="7"/>
        <end position="25"/>
    </location>
</feature>
<dbReference type="AlphaFoldDB" id="A0A3M7L7D9"/>
<protein>
    <submittedName>
        <fullName evidence="2">Uncharacterized protein</fullName>
    </submittedName>
</protein>
<reference evidence="2 3" key="1">
    <citation type="submission" date="2018-08" db="EMBL/GenBank/DDBJ databases">
        <title>Chryseobacterium nematophagum: a novel matrix digesting pathogen of nematodes.</title>
        <authorList>
            <person name="Page A."/>
            <person name="Roberts M."/>
            <person name="Felix M.-A."/>
            <person name="Weir W."/>
        </authorList>
    </citation>
    <scope>NUCLEOTIDE SEQUENCE [LARGE SCALE GENOMIC DNA]</scope>
    <source>
        <strain evidence="2 3">JUb275</strain>
    </source>
</reference>
<keyword evidence="3" id="KW-1185">Reference proteome</keyword>
<name>A0A3M7L7D9_9FLAO</name>